<organism evidence="2 3">
    <name type="scientific">Variovorax humicola</name>
    <dbReference type="NCBI Taxonomy" id="1769758"/>
    <lineage>
        <taxon>Bacteria</taxon>
        <taxon>Pseudomonadati</taxon>
        <taxon>Pseudomonadota</taxon>
        <taxon>Betaproteobacteria</taxon>
        <taxon>Burkholderiales</taxon>
        <taxon>Comamonadaceae</taxon>
        <taxon>Variovorax</taxon>
    </lineage>
</organism>
<dbReference type="RefSeq" id="WP_340367314.1">
    <property type="nucleotide sequence ID" value="NZ_JBBKZV010000031.1"/>
</dbReference>
<keyword evidence="3" id="KW-1185">Reference proteome</keyword>
<sequence>MPRMKSAGILLAAVAGAMLCACTYSEINPDAAREDIRTNNGYYDLREIEPGTARIVVRAAGTGYPAHFSVSTSAQNCQAFTSLGDVAYAGRGLVYPWIANATQRGRRSNPYLVHEAKPSEPIQVRGYGSWADGKDSGYRSGNCGPVTARFTPEAGHGYTVDFAWGDKPACRLVVMDATNPDAPVPVSAQVIAGCPAPSRR</sequence>
<feature type="signal peptide" evidence="1">
    <location>
        <begin position="1"/>
        <end position="20"/>
    </location>
</feature>
<comment type="caution">
    <text evidence="2">The sequence shown here is derived from an EMBL/GenBank/DDBJ whole genome shotgun (WGS) entry which is preliminary data.</text>
</comment>
<reference evidence="2 3" key="1">
    <citation type="submission" date="2024-03" db="EMBL/GenBank/DDBJ databases">
        <title>Novel species of the genus Variovorax.</title>
        <authorList>
            <person name="Liu Q."/>
            <person name="Xin Y.-H."/>
        </authorList>
    </citation>
    <scope>NUCLEOTIDE SEQUENCE [LARGE SCALE GENOMIC DNA]</scope>
    <source>
        <strain evidence="2 3">KACC 18501</strain>
    </source>
</reference>
<dbReference type="PROSITE" id="PS51257">
    <property type="entry name" value="PROKAR_LIPOPROTEIN"/>
    <property type="match status" value="1"/>
</dbReference>
<evidence type="ECO:0000313" key="2">
    <source>
        <dbReference type="EMBL" id="MEJ8826277.1"/>
    </source>
</evidence>
<evidence type="ECO:0000313" key="3">
    <source>
        <dbReference type="Proteomes" id="UP001363010"/>
    </source>
</evidence>
<feature type="chain" id="PRO_5045806057" description="DUF3304 domain-containing protein" evidence="1">
    <location>
        <begin position="21"/>
        <end position="200"/>
    </location>
</feature>
<dbReference type="EMBL" id="JBBKZV010000031">
    <property type="protein sequence ID" value="MEJ8826277.1"/>
    <property type="molecule type" value="Genomic_DNA"/>
</dbReference>
<evidence type="ECO:0000256" key="1">
    <source>
        <dbReference type="SAM" id="SignalP"/>
    </source>
</evidence>
<keyword evidence="1" id="KW-0732">Signal</keyword>
<proteinExistence type="predicted"/>
<accession>A0ABU8W8A2</accession>
<dbReference type="Proteomes" id="UP001363010">
    <property type="component" value="Unassembled WGS sequence"/>
</dbReference>
<protein>
    <recommendedName>
        <fullName evidence="4">DUF3304 domain-containing protein</fullName>
    </recommendedName>
</protein>
<gene>
    <name evidence="2" type="ORF">WKW80_30360</name>
</gene>
<evidence type="ECO:0008006" key="4">
    <source>
        <dbReference type="Google" id="ProtNLM"/>
    </source>
</evidence>
<name>A0ABU8W8A2_9BURK</name>